<dbReference type="Gene3D" id="1.20.1740.10">
    <property type="entry name" value="Amino acid/polyamine transporter I"/>
    <property type="match status" value="1"/>
</dbReference>
<feature type="transmembrane region" description="Helical" evidence="5">
    <location>
        <begin position="343"/>
        <end position="368"/>
    </location>
</feature>
<feature type="transmembrane region" description="Helical" evidence="5">
    <location>
        <begin position="389"/>
        <end position="409"/>
    </location>
</feature>
<comment type="subcellular location">
    <subcellularLocation>
        <location evidence="1">Membrane</location>
        <topology evidence="1">Multi-pass membrane protein</topology>
    </subcellularLocation>
</comment>
<proteinExistence type="predicted"/>
<dbReference type="PIRSF" id="PIRSF006060">
    <property type="entry name" value="AA_transporter"/>
    <property type="match status" value="1"/>
</dbReference>
<feature type="transmembrane region" description="Helical" evidence="5">
    <location>
        <begin position="195"/>
        <end position="212"/>
    </location>
</feature>
<organism evidence="7 8">
    <name type="scientific">Zasmidium cellare</name>
    <name type="common">Wine cellar mold</name>
    <name type="synonym">Racodium cellare</name>
    <dbReference type="NCBI Taxonomy" id="395010"/>
    <lineage>
        <taxon>Eukaryota</taxon>
        <taxon>Fungi</taxon>
        <taxon>Dikarya</taxon>
        <taxon>Ascomycota</taxon>
        <taxon>Pezizomycotina</taxon>
        <taxon>Dothideomycetes</taxon>
        <taxon>Dothideomycetidae</taxon>
        <taxon>Mycosphaerellales</taxon>
        <taxon>Mycosphaerellaceae</taxon>
        <taxon>Zasmidium</taxon>
    </lineage>
</organism>
<feature type="domain" description="Amino acid permease/ SLC12A" evidence="6">
    <location>
        <begin position="53"/>
        <end position="521"/>
    </location>
</feature>
<evidence type="ECO:0000256" key="5">
    <source>
        <dbReference type="SAM" id="Phobius"/>
    </source>
</evidence>
<evidence type="ECO:0000256" key="4">
    <source>
        <dbReference type="ARBA" id="ARBA00023136"/>
    </source>
</evidence>
<evidence type="ECO:0000256" key="2">
    <source>
        <dbReference type="ARBA" id="ARBA00022692"/>
    </source>
</evidence>
<feature type="transmembrane region" description="Helical" evidence="5">
    <location>
        <begin position="133"/>
        <end position="156"/>
    </location>
</feature>
<dbReference type="EMBL" id="JAXOVC010000005">
    <property type="protein sequence ID" value="KAK4501226.1"/>
    <property type="molecule type" value="Genomic_DNA"/>
</dbReference>
<name>A0ABR0EI80_ZASCE</name>
<evidence type="ECO:0000259" key="6">
    <source>
        <dbReference type="Pfam" id="PF00324"/>
    </source>
</evidence>
<evidence type="ECO:0000256" key="3">
    <source>
        <dbReference type="ARBA" id="ARBA00022989"/>
    </source>
</evidence>
<feature type="transmembrane region" description="Helical" evidence="5">
    <location>
        <begin position="83"/>
        <end position="107"/>
    </location>
</feature>
<keyword evidence="4 5" id="KW-0472">Membrane</keyword>
<feature type="transmembrane region" description="Helical" evidence="5">
    <location>
        <begin position="55"/>
        <end position="77"/>
    </location>
</feature>
<accession>A0ABR0EI80</accession>
<gene>
    <name evidence="7" type="ORF">PRZ48_007033</name>
</gene>
<dbReference type="PANTHER" id="PTHR43341">
    <property type="entry name" value="AMINO ACID PERMEASE"/>
    <property type="match status" value="1"/>
</dbReference>
<dbReference type="InterPro" id="IPR004841">
    <property type="entry name" value="AA-permease/SLC12A_dom"/>
</dbReference>
<feature type="transmembrane region" description="Helical" evidence="5">
    <location>
        <begin position="283"/>
        <end position="304"/>
    </location>
</feature>
<feature type="transmembrane region" description="Helical" evidence="5">
    <location>
        <begin position="467"/>
        <end position="486"/>
    </location>
</feature>
<dbReference type="Pfam" id="PF00324">
    <property type="entry name" value="AA_permease"/>
    <property type="match status" value="1"/>
</dbReference>
<keyword evidence="2 5" id="KW-0812">Transmembrane</keyword>
<feature type="transmembrane region" description="Helical" evidence="5">
    <location>
        <begin position="162"/>
        <end position="183"/>
    </location>
</feature>
<feature type="transmembrane region" description="Helical" evidence="5">
    <location>
        <begin position="421"/>
        <end position="446"/>
    </location>
</feature>
<evidence type="ECO:0000313" key="7">
    <source>
        <dbReference type="EMBL" id="KAK4501226.1"/>
    </source>
</evidence>
<comment type="caution">
    <text evidence="7">The sequence shown here is derived from an EMBL/GenBank/DDBJ whole genome shotgun (WGS) entry which is preliminary data.</text>
</comment>
<reference evidence="7 8" key="1">
    <citation type="journal article" date="2023" name="G3 (Bethesda)">
        <title>A chromosome-level genome assembly of Zasmidium syzygii isolated from banana leaves.</title>
        <authorList>
            <person name="van Westerhoven A.C."/>
            <person name="Mehrabi R."/>
            <person name="Talebi R."/>
            <person name="Steentjes M.B.F."/>
            <person name="Corcolon B."/>
            <person name="Chong P.A."/>
            <person name="Kema G.H.J."/>
            <person name="Seidl M.F."/>
        </authorList>
    </citation>
    <scope>NUCLEOTIDE SEQUENCE [LARGE SCALE GENOMIC DNA]</scope>
    <source>
        <strain evidence="7 8">P124</strain>
    </source>
</reference>
<dbReference type="InterPro" id="IPR050524">
    <property type="entry name" value="APC_YAT"/>
</dbReference>
<evidence type="ECO:0000313" key="8">
    <source>
        <dbReference type="Proteomes" id="UP001305779"/>
    </source>
</evidence>
<sequence length="578" mass="64131">MAEYIGDDKPQFFDTKYAVDSKYPEEHQIVTTEDGEIAENTDNLHRRLNNRQIQLIAIGGSIGTALFVSIGGALAHGGPGSLFIAYAIYACFLALVCNGTAELTILYPVSGGFVRHAGHFVDKAWGFMAGWNFFLYEGLIIPFEITALTTVLGFWSDDIPSWAIPIACIVLYGLINILAVRAYGEAEFWLSGGKVILIFILFAFTFVTMVGGNPKHDAYGFRYWNHPGAFAEHRSTGSLGRFEGFLACVWSASFCIVGPEYLSMVAAEAKRPRVYIKAAFKTIYWRFLLFFVGGALCAGIVVAYNDPTLVGIVSGDLSGGGTAAASPYVIAMDNLRIHGLQHLVNALLVTSIFSAGNTYTYCASRSLYSMALEGRAPRVLTYTIKKGPMAGVPILCLAVTMIFPCLSFLQVSNGSAKVLNWLINLVTAGGVITYIVMCVNYIFFYRATKAQGVERKALPYCGWFQPYSAYIGLVWMLMVVTCYGYSAYSPWSTENWFIYYAMVIVAFATFTGWKLWHRTKFIKPTEVDLVWERPTIDAYEATFVEAPLGFWREMLQLVGIGRKKFGKDRRRSSVVYES</sequence>
<dbReference type="Proteomes" id="UP001305779">
    <property type="component" value="Unassembled WGS sequence"/>
</dbReference>
<dbReference type="PANTHER" id="PTHR43341:SF6">
    <property type="entry name" value="AMINO ACID TRANSPORTER (EUROFUNG)"/>
    <property type="match status" value="1"/>
</dbReference>
<evidence type="ECO:0000256" key="1">
    <source>
        <dbReference type="ARBA" id="ARBA00004141"/>
    </source>
</evidence>
<keyword evidence="3 5" id="KW-1133">Transmembrane helix</keyword>
<protein>
    <recommendedName>
        <fullName evidence="6">Amino acid permease/ SLC12A domain-containing protein</fullName>
    </recommendedName>
</protein>
<feature type="transmembrane region" description="Helical" evidence="5">
    <location>
        <begin position="498"/>
        <end position="516"/>
    </location>
</feature>
<keyword evidence="8" id="KW-1185">Reference proteome</keyword>